<dbReference type="EMBL" id="AFYH01135275">
    <property type="status" value="NOT_ANNOTATED_CDS"/>
    <property type="molecule type" value="Genomic_DNA"/>
</dbReference>
<dbReference type="STRING" id="7897.ENSLACP00000002516"/>
<evidence type="ECO:0000259" key="2">
    <source>
        <dbReference type="PROSITE" id="PS50003"/>
    </source>
</evidence>
<protein>
    <recommendedName>
        <fullName evidence="2">PH domain-containing protein</fullName>
    </recommendedName>
</protein>
<dbReference type="InterPro" id="IPR057837">
    <property type="entry name" value="PH_SWAP70"/>
</dbReference>
<dbReference type="EMBL" id="AFYH01135274">
    <property type="status" value="NOT_ANNOTATED_CDS"/>
    <property type="molecule type" value="Genomic_DNA"/>
</dbReference>
<reference evidence="3" key="3">
    <citation type="submission" date="2025-09" db="UniProtKB">
        <authorList>
            <consortium name="Ensembl"/>
        </authorList>
    </citation>
    <scope>IDENTIFICATION</scope>
</reference>
<dbReference type="eggNOG" id="ENOG502QUWV">
    <property type="taxonomic scope" value="Eukaryota"/>
</dbReference>
<gene>
    <name evidence="3" type="primary">LOC102355137</name>
</gene>
<reference evidence="3" key="2">
    <citation type="submission" date="2025-08" db="UniProtKB">
        <authorList>
            <consortium name="Ensembl"/>
        </authorList>
    </citation>
    <scope>IDENTIFICATION</scope>
</reference>
<organism evidence="3 4">
    <name type="scientific">Latimeria chalumnae</name>
    <name type="common">Coelacanth</name>
    <dbReference type="NCBI Taxonomy" id="7897"/>
    <lineage>
        <taxon>Eukaryota</taxon>
        <taxon>Metazoa</taxon>
        <taxon>Chordata</taxon>
        <taxon>Craniata</taxon>
        <taxon>Vertebrata</taxon>
        <taxon>Euteleostomi</taxon>
        <taxon>Coelacanthiformes</taxon>
        <taxon>Coelacanthidae</taxon>
        <taxon>Latimeria</taxon>
    </lineage>
</organism>
<dbReference type="GO" id="GO:0005634">
    <property type="term" value="C:nucleus"/>
    <property type="evidence" value="ECO:0007669"/>
    <property type="project" value="TreeGrafter"/>
</dbReference>
<name>H2ZYP5_LATCH</name>
<evidence type="ECO:0000256" key="1">
    <source>
        <dbReference type="SAM" id="MobiDB-lite"/>
    </source>
</evidence>
<dbReference type="SUPFAM" id="SSF50729">
    <property type="entry name" value="PH domain-like"/>
    <property type="match status" value="1"/>
</dbReference>
<sequence length="525" mass="62390">VLSHNLCTVLNIPHDPKALEDHFSDDNDGPVSNQGYMPYLHSYILDKVQEGNFEKEAFDELCWMLSSKKHYKQKEGSDTISRKDAFKLWCLFIFLSEDKYPLIMVPEEVEYLLKKFTSAMGLEWHQGELEDFYFQDPSLANGMQVWSLLDLIDSGIFSNFASKEVLSLAINDVFLEIYHDVLKKGYVWKKGHRRRNWSERWFVLQPTCISYYVSEDLKEKKGEVRFDKDTIVEVLSDRDGRRCLFCIKTATRSYEVSASDLRHRQEWMQAIQMAIRLMLTKTVSYHKDLKVERRGQREQNQQKAAEKQKERDLLQLQKLQEEKERQIKQIEEMKRIHEETEVLRQKEEKHKLKEQEKMQQALETQLREAEEARAIMEAEMAQKEIVAQRQQERIKELEKMKQGLETALDVEIHARYVEENARLAQARLLEEEEEKLKQLMHLQAEQEELIMQAQQEKEVLQQEITTKAQDLDQAFRELEELRESRQRNDQDLAEAEKQLRHASHHVKHWNVQLNRLMQPIMPGGK</sequence>
<dbReference type="Pfam" id="PF00169">
    <property type="entry name" value="PH"/>
    <property type="match status" value="1"/>
</dbReference>
<dbReference type="InterPro" id="IPR001849">
    <property type="entry name" value="PH_domain"/>
</dbReference>
<reference evidence="4" key="1">
    <citation type="submission" date="2011-08" db="EMBL/GenBank/DDBJ databases">
        <title>The draft genome of Latimeria chalumnae.</title>
        <authorList>
            <person name="Di Palma F."/>
            <person name="Alfoldi J."/>
            <person name="Johnson J."/>
            <person name="Berlin A."/>
            <person name="Gnerre S."/>
            <person name="Jaffe D."/>
            <person name="MacCallum I."/>
            <person name="Young S."/>
            <person name="Walker B.J."/>
            <person name="Lander E."/>
            <person name="Lindblad-Toh K."/>
        </authorList>
    </citation>
    <scope>NUCLEOTIDE SEQUENCE [LARGE SCALE GENOMIC DNA]</scope>
    <source>
        <strain evidence="4">Wild caught</strain>
    </source>
</reference>
<feature type="domain" description="PH" evidence="2">
    <location>
        <begin position="180"/>
        <end position="276"/>
    </location>
</feature>
<dbReference type="CDD" id="cd13273">
    <property type="entry name" value="PH_SWAP-70"/>
    <property type="match status" value="1"/>
</dbReference>
<dbReference type="PANTHER" id="PTHR14383:SF2">
    <property type="entry name" value="DIFFERENTIALLY EXPRESSED IN FDCP 6 HOMOLOG"/>
    <property type="match status" value="1"/>
</dbReference>
<dbReference type="SMART" id="SM00233">
    <property type="entry name" value="PH"/>
    <property type="match status" value="1"/>
</dbReference>
<dbReference type="PANTHER" id="PTHR14383">
    <property type="entry name" value="SWAP-70 RECOMBINASE"/>
    <property type="match status" value="1"/>
</dbReference>
<dbReference type="Gene3D" id="2.30.29.30">
    <property type="entry name" value="Pleckstrin-homology domain (PH domain)/Phosphotyrosine-binding domain (PTB)"/>
    <property type="match status" value="1"/>
</dbReference>
<dbReference type="GO" id="GO:0005737">
    <property type="term" value="C:cytoplasm"/>
    <property type="evidence" value="ECO:0007669"/>
    <property type="project" value="TreeGrafter"/>
</dbReference>
<dbReference type="InterPro" id="IPR011993">
    <property type="entry name" value="PH-like_dom_sf"/>
</dbReference>
<dbReference type="HOGENOM" id="CLU_029358_1_0_1"/>
<dbReference type="Proteomes" id="UP000008672">
    <property type="component" value="Unassembled WGS sequence"/>
</dbReference>
<keyword evidence="4" id="KW-1185">Reference proteome</keyword>
<dbReference type="OMA" id="AFDELCW"/>
<dbReference type="Pfam" id="PF25530">
    <property type="entry name" value="EF-hand_SWAP70_N"/>
    <property type="match status" value="1"/>
</dbReference>
<dbReference type="InterPro" id="IPR057836">
    <property type="entry name" value="EF-hand_SWAP70_N"/>
</dbReference>
<proteinExistence type="predicted"/>
<feature type="region of interest" description="Disordered" evidence="1">
    <location>
        <begin position="290"/>
        <end position="309"/>
    </location>
</feature>
<dbReference type="InParanoid" id="H2ZYP5"/>
<evidence type="ECO:0000313" key="4">
    <source>
        <dbReference type="Proteomes" id="UP000008672"/>
    </source>
</evidence>
<accession>H2ZYP5</accession>
<dbReference type="AlphaFoldDB" id="H2ZYP5"/>
<dbReference type="GeneTree" id="ENSGT00950000183017"/>
<evidence type="ECO:0000313" key="3">
    <source>
        <dbReference type="Ensembl" id="ENSLACP00000002516.1"/>
    </source>
</evidence>
<dbReference type="PROSITE" id="PS50003">
    <property type="entry name" value="PH_DOMAIN"/>
    <property type="match status" value="1"/>
</dbReference>
<dbReference type="EMBL" id="AFYH01135276">
    <property type="status" value="NOT_ANNOTATED_CDS"/>
    <property type="molecule type" value="Genomic_DNA"/>
</dbReference>
<dbReference type="Ensembl" id="ENSLACT00000002536.1">
    <property type="protein sequence ID" value="ENSLACP00000002516.1"/>
    <property type="gene ID" value="ENSLACG00000002246.1"/>
</dbReference>
<dbReference type="EMBL" id="AFYH01135277">
    <property type="status" value="NOT_ANNOTATED_CDS"/>
    <property type="molecule type" value="Genomic_DNA"/>
</dbReference>